<protein>
    <submittedName>
        <fullName evidence="3">Copper amine oxidase N-terminal domain-containing protein</fullName>
    </submittedName>
</protein>
<dbReference type="AlphaFoldDB" id="A0A1M4Y214"/>
<dbReference type="Pfam" id="PF00704">
    <property type="entry name" value="Glyco_hydro_18"/>
    <property type="match status" value="1"/>
</dbReference>
<gene>
    <name evidence="3" type="ORF">SAMN02745158_02206</name>
</gene>
<keyword evidence="1" id="KW-0472">Membrane</keyword>
<feature type="domain" description="GH18" evidence="2">
    <location>
        <begin position="239"/>
        <end position="564"/>
    </location>
</feature>
<dbReference type="InterPro" id="IPR017853">
    <property type="entry name" value="GH"/>
</dbReference>
<dbReference type="Pfam" id="PF07833">
    <property type="entry name" value="Cu_amine_oxidN1"/>
    <property type="match status" value="1"/>
</dbReference>
<dbReference type="SUPFAM" id="SSF55383">
    <property type="entry name" value="Copper amine oxidase, domain N"/>
    <property type="match status" value="1"/>
</dbReference>
<dbReference type="InterPro" id="IPR029070">
    <property type="entry name" value="Chitinase_insertion_sf"/>
</dbReference>
<accession>A0A1M4Y214</accession>
<keyword evidence="4" id="KW-1185">Reference proteome</keyword>
<dbReference type="PANTHER" id="PTHR46066:SF2">
    <property type="entry name" value="CHITINASE DOMAIN-CONTAINING PROTEIN 1"/>
    <property type="match status" value="1"/>
</dbReference>
<dbReference type="SMART" id="SM00636">
    <property type="entry name" value="Glyco_18"/>
    <property type="match status" value="1"/>
</dbReference>
<dbReference type="Proteomes" id="UP000184245">
    <property type="component" value="Unassembled WGS sequence"/>
</dbReference>
<dbReference type="GO" id="GO:0005975">
    <property type="term" value="P:carbohydrate metabolic process"/>
    <property type="evidence" value="ECO:0007669"/>
    <property type="project" value="InterPro"/>
</dbReference>
<evidence type="ECO:0000313" key="4">
    <source>
        <dbReference type="Proteomes" id="UP000184245"/>
    </source>
</evidence>
<dbReference type="PANTHER" id="PTHR46066">
    <property type="entry name" value="CHITINASE DOMAIN-CONTAINING PROTEIN 1 FAMILY MEMBER"/>
    <property type="match status" value="1"/>
</dbReference>
<feature type="transmembrane region" description="Helical" evidence="1">
    <location>
        <begin position="6"/>
        <end position="28"/>
    </location>
</feature>
<proteinExistence type="predicted"/>
<evidence type="ECO:0000259" key="2">
    <source>
        <dbReference type="PROSITE" id="PS51910"/>
    </source>
</evidence>
<keyword evidence="1" id="KW-0812">Transmembrane</keyword>
<organism evidence="3 4">
    <name type="scientific">Lactonifactor longoviformis DSM 17459</name>
    <dbReference type="NCBI Taxonomy" id="1122155"/>
    <lineage>
        <taxon>Bacteria</taxon>
        <taxon>Bacillati</taxon>
        <taxon>Bacillota</taxon>
        <taxon>Clostridia</taxon>
        <taxon>Eubacteriales</taxon>
        <taxon>Clostridiaceae</taxon>
        <taxon>Lactonifactor</taxon>
    </lineage>
</organism>
<dbReference type="SUPFAM" id="SSF51445">
    <property type="entry name" value="(Trans)glycosidases"/>
    <property type="match status" value="1"/>
</dbReference>
<dbReference type="InterPro" id="IPR001223">
    <property type="entry name" value="Glyco_hydro18_cat"/>
</dbReference>
<dbReference type="STRING" id="1122155.SAMN02745158_02206"/>
<dbReference type="GO" id="GO:0008061">
    <property type="term" value="F:chitin binding"/>
    <property type="evidence" value="ECO:0007669"/>
    <property type="project" value="InterPro"/>
</dbReference>
<dbReference type="RefSeq" id="WP_072851653.1">
    <property type="nucleotide sequence ID" value="NZ_FQVI01000010.1"/>
</dbReference>
<dbReference type="Gene3D" id="3.10.50.10">
    <property type="match status" value="1"/>
</dbReference>
<reference evidence="3 4" key="1">
    <citation type="submission" date="2016-11" db="EMBL/GenBank/DDBJ databases">
        <authorList>
            <person name="Jaros S."/>
            <person name="Januszkiewicz K."/>
            <person name="Wedrychowicz H."/>
        </authorList>
    </citation>
    <scope>NUCLEOTIDE SEQUENCE [LARGE SCALE GENOMIC DNA]</scope>
    <source>
        <strain evidence="3 4">DSM 17459</strain>
    </source>
</reference>
<dbReference type="InterPro" id="IPR012854">
    <property type="entry name" value="Cu_amine_oxidase-like_N"/>
</dbReference>
<dbReference type="PROSITE" id="PS51910">
    <property type="entry name" value="GH18_2"/>
    <property type="match status" value="1"/>
</dbReference>
<evidence type="ECO:0000256" key="1">
    <source>
        <dbReference type="SAM" id="Phobius"/>
    </source>
</evidence>
<sequence>MKKKVIPILVAMLLVVVVALVGIVTMTIKKHTPSDKEMDAGTYYKVENSDDVAVILQDAVSEKKGKLIDGKVYLDYGTVSSTLNKRFYWDKNENKLLYTTPTDIITISIDGNTYQVSGQEQSVDYVIFKQEGEEGYLALDFVKQYTDMDVQQYESPNKVVIRYQWGAVSEVTASDDTVIRYRGGIKSEILTHVAKGDTMILLEELEEWSKVASSDGFIGYVRKKDIGSPENKSLESTSGYTAPEYTSQRRDYKINLLWHQVTSQAANDGLTQAVANVKGVNTISPTWFSVSDNAGNITSLADANYVAAAKQLGMEVWALVDNFNTEMSTYEVLSHTTSRQNLINNLVQAVLGAGAAGINVDFESLKEEEGPHFIQFIRELSIQCRKNSLVLSIDNPVPENYTMLYDRREQGVVADYVIIMGYDEHFKGDEEAGSVASLPFVQKGIEKTLEEVPADRVINGIPFYTRLWKVPDSGSEVTSEVMAMDQASAYISENQIETFWDKESGQNYGELSTEDATYKIWLEDEQSLEEKLKLIQQYELAGVAEWKLGLERPSVWDLISKYVN</sequence>
<evidence type="ECO:0000313" key="3">
    <source>
        <dbReference type="EMBL" id="SHE99728.1"/>
    </source>
</evidence>
<dbReference type="Gene3D" id="3.20.20.80">
    <property type="entry name" value="Glycosidases"/>
    <property type="match status" value="1"/>
</dbReference>
<dbReference type="InterPro" id="IPR011583">
    <property type="entry name" value="Chitinase_II/V-like_cat"/>
</dbReference>
<dbReference type="Gene3D" id="2.30.30.40">
    <property type="entry name" value="SH3 Domains"/>
    <property type="match status" value="1"/>
</dbReference>
<dbReference type="EMBL" id="FQVI01000010">
    <property type="protein sequence ID" value="SHE99728.1"/>
    <property type="molecule type" value="Genomic_DNA"/>
</dbReference>
<keyword evidence="1" id="KW-1133">Transmembrane helix</keyword>
<name>A0A1M4Y214_9CLOT</name>
<dbReference type="InterPro" id="IPR036582">
    <property type="entry name" value="Mao_N_sf"/>
</dbReference>